<feature type="domain" description="Bacterial Ig-like" evidence="1">
    <location>
        <begin position="331"/>
        <end position="408"/>
    </location>
</feature>
<reference evidence="2 3" key="1">
    <citation type="submission" date="2018-01" db="EMBL/GenBank/DDBJ databases">
        <title>Whole genome analyses suggest that Burkholderia sensu lato contains two further novel genera in the rhizoxinica-symbiotica group Mycetohabitans gen. nov., and Trinickia gen. nov.: implications for the evolution of diazotrophy and nodulation in the Burkholderiaceae.</title>
        <authorList>
            <person name="Estrada-de los Santos P."/>
            <person name="Palmer M."/>
            <person name="Chavez-Ramirez B."/>
            <person name="Beukes C."/>
            <person name="Steenkamp E.T."/>
            <person name="Hirsch A.M."/>
            <person name="Manyaka P."/>
            <person name="Maluk M."/>
            <person name="Lafos M."/>
            <person name="Crook M."/>
            <person name="Gross E."/>
            <person name="Simon M.F."/>
            <person name="Bueno dos Reis Junior F."/>
            <person name="Poole P.S."/>
            <person name="Venter S.N."/>
            <person name="James E.K."/>
        </authorList>
    </citation>
    <scope>NUCLEOTIDE SEQUENCE [LARGE SCALE GENOMIC DNA]</scope>
    <source>
        <strain evidence="2 3">WSM 3937</strain>
    </source>
</reference>
<organism evidence="2 3">
    <name type="scientific">Paraburkholderia rhynchosiae</name>
    <dbReference type="NCBI Taxonomy" id="487049"/>
    <lineage>
        <taxon>Bacteria</taxon>
        <taxon>Pseudomonadati</taxon>
        <taxon>Pseudomonadota</taxon>
        <taxon>Betaproteobacteria</taxon>
        <taxon>Burkholderiales</taxon>
        <taxon>Burkholderiaceae</taxon>
        <taxon>Paraburkholderia</taxon>
    </lineage>
</organism>
<feature type="domain" description="Bacterial Ig-like" evidence="1">
    <location>
        <begin position="667"/>
        <end position="744"/>
    </location>
</feature>
<protein>
    <submittedName>
        <fullName evidence="2">Ig-like domain repeat protein</fullName>
    </submittedName>
</protein>
<feature type="non-terminal residue" evidence="2">
    <location>
        <position position="1"/>
    </location>
</feature>
<name>A0ABX4USW5_9BURK</name>
<dbReference type="RefSeq" id="WP_244201523.1">
    <property type="nucleotide sequence ID" value="NZ_PNXY01000087.1"/>
</dbReference>
<evidence type="ECO:0000313" key="3">
    <source>
        <dbReference type="Proteomes" id="UP000235659"/>
    </source>
</evidence>
<dbReference type="InterPro" id="IPR044016">
    <property type="entry name" value="Big_13"/>
</dbReference>
<feature type="domain" description="Bacterial Ig-like" evidence="1">
    <location>
        <begin position="583"/>
        <end position="660"/>
    </location>
</feature>
<dbReference type="Pfam" id="PF19077">
    <property type="entry name" value="Big_13"/>
    <property type="match status" value="7"/>
</dbReference>
<dbReference type="InterPro" id="IPR013783">
    <property type="entry name" value="Ig-like_fold"/>
</dbReference>
<feature type="domain" description="Bacterial Ig-like" evidence="1">
    <location>
        <begin position="499"/>
        <end position="576"/>
    </location>
</feature>
<feature type="domain" description="Bacterial Ig-like" evidence="1">
    <location>
        <begin position="415"/>
        <end position="492"/>
    </location>
</feature>
<proteinExistence type="predicted"/>
<evidence type="ECO:0000259" key="1">
    <source>
        <dbReference type="Pfam" id="PF19077"/>
    </source>
</evidence>
<comment type="caution">
    <text evidence="2">The sequence shown here is derived from an EMBL/GenBank/DDBJ whole genome shotgun (WGS) entry which is preliminary data.</text>
</comment>
<evidence type="ECO:0000313" key="2">
    <source>
        <dbReference type="EMBL" id="PMS16618.1"/>
    </source>
</evidence>
<gene>
    <name evidence="2" type="ORF">C0Z16_36830</name>
</gene>
<dbReference type="Proteomes" id="UP000235659">
    <property type="component" value="Unassembled WGS sequence"/>
</dbReference>
<feature type="non-terminal residue" evidence="2">
    <location>
        <position position="847"/>
    </location>
</feature>
<sequence length="847" mass="82033">SGSSGSDHITNTGTLGLSGVESGATVQYSIDNGTHWSSSFSAAEGANSVQVRQTDVAGNVSAATSFSFTLDTAAAAPGVALATDSGSSGSDHVTSAGALTLGGVESGATAEYSTDGGSTWSTGFSAQEGLNTLEVRQTDVAGNVSAATSFSFTLDTAAAAPGVALAIDSGSSGSDHITNTGTLGLIGVESGATVQYSIDNGAHWSSSFSAVEGANSVEVRQTDVAGNVSTATSFSFTLDTAAAAPGVALATDSGSSGSDHVTSAGALTLGGVESGATVQYSIDNGAHWSSSFSAVEGANSVQVRQTDVAGNVSAATSFSFTLDTAAAAPGVALATDSGSSGSDYITNTGALSLSGVESGAIAEYSTDGGSTWSTGFSAQEGLNTLEVRQTDVAGNVSAATSFSFTLDTAAAAPGVALATDSGSSGSDHITNTGALSLSGVESGAIAEYSTDGGSTWSTGFSAQEGLNTVEVRQTDVAGNVSAATSFSFTLDTAAAAPGVALATDSGSSGSDHITNTGTLSLSGVESGATAEYSTDGGSTWSTGFSAQEGLNTLEVRQTDVAGNVSAATSFSFTLDTAAAAPGVALATDSGSSGSDHITNTGTLGLSGVESGATAEYSTDGGSTWSTGFSAQEGLNTVEVRQTDVAGNVSAATSFSFTLDTAAAAPGVALATDSGSSGSDHITNTGALGLSGVESGATAEYSTDGGSTWSTGFSAQEGLNTLEVRQTDVAGNVSAATSFSFTLDTAAAAPGVALATDSGSSGSDHITNTGTLSLSGVESGATAEYSTDGGSAWSTGFSAQEGLNTVEVRQTDVAGNVSAATSFSFTLDTAAAAPGVALATDSGSSGSD</sequence>
<dbReference type="Gene3D" id="2.60.40.10">
    <property type="entry name" value="Immunoglobulins"/>
    <property type="match status" value="10"/>
</dbReference>
<keyword evidence="3" id="KW-1185">Reference proteome</keyword>
<accession>A0ABX4USW5</accession>
<feature type="domain" description="Bacterial Ig-like" evidence="1">
    <location>
        <begin position="163"/>
        <end position="240"/>
    </location>
</feature>
<dbReference type="EMBL" id="PNXY01000087">
    <property type="protein sequence ID" value="PMS16618.1"/>
    <property type="molecule type" value="Genomic_DNA"/>
</dbReference>
<feature type="domain" description="Bacterial Ig-like" evidence="1">
    <location>
        <begin position="751"/>
        <end position="828"/>
    </location>
</feature>